<dbReference type="InterPro" id="IPR015797">
    <property type="entry name" value="NUDIX_hydrolase-like_dom_sf"/>
</dbReference>
<dbReference type="InterPro" id="IPR000086">
    <property type="entry name" value="NUDIX_hydrolase_dom"/>
</dbReference>
<feature type="domain" description="Nudix hydrolase" evidence="3">
    <location>
        <begin position="7"/>
        <end position="148"/>
    </location>
</feature>
<gene>
    <name evidence="4" type="ORF">WY13_01024</name>
</gene>
<dbReference type="PATRIC" id="fig|1538.10.peg.1531"/>
<reference evidence="4 5" key="1">
    <citation type="journal article" date="2015" name="Biotechnol. Bioeng.">
        <title>Genome sequence and phenotypic characterization of Caulobacter segnis.</title>
        <authorList>
            <person name="Patel S."/>
            <person name="Fletcher B."/>
            <person name="Scott D.C."/>
            <person name="Ely B."/>
        </authorList>
    </citation>
    <scope>NUCLEOTIDE SEQUENCE [LARGE SCALE GENOMIC DNA]</scope>
    <source>
        <strain evidence="4 5">ERI-2</strain>
    </source>
</reference>
<dbReference type="Gene3D" id="3.90.79.10">
    <property type="entry name" value="Nucleoside Triphosphate Pyrophosphohydrolase"/>
    <property type="match status" value="1"/>
</dbReference>
<evidence type="ECO:0000256" key="2">
    <source>
        <dbReference type="ARBA" id="ARBA00022801"/>
    </source>
</evidence>
<dbReference type="AlphaFoldDB" id="A0A166RNP8"/>
<dbReference type="SUPFAM" id="SSF55811">
    <property type="entry name" value="Nudix"/>
    <property type="match status" value="1"/>
</dbReference>
<dbReference type="Proteomes" id="UP000077407">
    <property type="component" value="Unassembled WGS sequence"/>
</dbReference>
<organism evidence="4 5">
    <name type="scientific">Clostridium ljungdahlii</name>
    <dbReference type="NCBI Taxonomy" id="1538"/>
    <lineage>
        <taxon>Bacteria</taxon>
        <taxon>Bacillati</taxon>
        <taxon>Bacillota</taxon>
        <taxon>Clostridia</taxon>
        <taxon>Eubacteriales</taxon>
        <taxon>Clostridiaceae</taxon>
        <taxon>Clostridium</taxon>
    </lineage>
</organism>
<dbReference type="EMBL" id="LITT01000009">
    <property type="protein sequence ID" value="OAA90958.1"/>
    <property type="molecule type" value="Genomic_DNA"/>
</dbReference>
<dbReference type="PROSITE" id="PS51462">
    <property type="entry name" value="NUDIX"/>
    <property type="match status" value="1"/>
</dbReference>
<dbReference type="Pfam" id="PF00293">
    <property type="entry name" value="NUDIX"/>
    <property type="match status" value="1"/>
</dbReference>
<dbReference type="PANTHER" id="PTHR43046:SF14">
    <property type="entry name" value="MUTT_NUDIX FAMILY PROTEIN"/>
    <property type="match status" value="1"/>
</dbReference>
<name>A0A166RNP8_9CLOT</name>
<dbReference type="OrthoDB" id="9008185at2"/>
<protein>
    <submittedName>
        <fullName evidence="4">Pyrimidine (Deoxy)nucleoside triphosphate pyrophosphohydrolase</fullName>
    </submittedName>
</protein>
<dbReference type="CDD" id="cd04688">
    <property type="entry name" value="NUDIX_Hydrolase"/>
    <property type="match status" value="1"/>
</dbReference>
<comment type="caution">
    <text evidence="4">The sequence shown here is derived from an EMBL/GenBank/DDBJ whole genome shotgun (WGS) entry which is preliminary data.</text>
</comment>
<proteinExistence type="predicted"/>
<evidence type="ECO:0000256" key="1">
    <source>
        <dbReference type="ARBA" id="ARBA00001946"/>
    </source>
</evidence>
<dbReference type="PANTHER" id="PTHR43046">
    <property type="entry name" value="GDP-MANNOSE MANNOSYL HYDROLASE"/>
    <property type="match status" value="1"/>
</dbReference>
<accession>A0A166RNP8</accession>
<evidence type="ECO:0000313" key="5">
    <source>
        <dbReference type="Proteomes" id="UP000077407"/>
    </source>
</evidence>
<evidence type="ECO:0000313" key="4">
    <source>
        <dbReference type="EMBL" id="OAA90958.1"/>
    </source>
</evidence>
<keyword evidence="2 4" id="KW-0378">Hydrolase</keyword>
<comment type="cofactor">
    <cofactor evidence="1">
        <name>Mg(2+)</name>
        <dbReference type="ChEBI" id="CHEBI:18420"/>
    </cofactor>
</comment>
<dbReference type="GO" id="GO:0016787">
    <property type="term" value="F:hydrolase activity"/>
    <property type="evidence" value="ECO:0007669"/>
    <property type="project" value="UniProtKB-KW"/>
</dbReference>
<sequence>MEDKDIVFKTNQSCFIYRVAAIIIKDNRLLMAKHEDYPCYYTVGGKVRINETSEEAVIHESHEETGIEFKIDRLCFIQERFFEIAGEHHHEIVFFYLMKYIDGINILDGTYTDQGEKETLQWIPIDELEHINIVPNFLKTNLTKINENIIHIISKE</sequence>
<evidence type="ECO:0000259" key="3">
    <source>
        <dbReference type="PROSITE" id="PS51462"/>
    </source>
</evidence>